<dbReference type="EMBL" id="DUZY01000006">
    <property type="protein sequence ID" value="DAD43480.1"/>
    <property type="molecule type" value="Genomic_DNA"/>
</dbReference>
<evidence type="ECO:0000256" key="1">
    <source>
        <dbReference type="SAM" id="MobiDB-lite"/>
    </source>
</evidence>
<protein>
    <submittedName>
        <fullName evidence="2">Uncharacterized protein</fullName>
    </submittedName>
</protein>
<sequence length="104" mass="11761">MSKRKFGFEGFGINMPTTYNFETSQALCLGDNILQLRVHQRVEDGTETETENPQHFTSRVHQEWKTEIETKNGSGASRVHQEWKTETETENGSGDGNRGIVEGT</sequence>
<reference evidence="2 3" key="1">
    <citation type="journal article" date="2020" name="Mol. Biol. Evol.">
        <title>Distinct Expression and Methylation Patterns for Genes with Different Fates following a Single Whole-Genome Duplication in Flowering Plants.</title>
        <authorList>
            <person name="Shi T."/>
            <person name="Rahmani R.S."/>
            <person name="Gugger P.F."/>
            <person name="Wang M."/>
            <person name="Li H."/>
            <person name="Zhang Y."/>
            <person name="Li Z."/>
            <person name="Wang Q."/>
            <person name="Van de Peer Y."/>
            <person name="Marchal K."/>
            <person name="Chen J."/>
        </authorList>
    </citation>
    <scope>NUCLEOTIDE SEQUENCE [LARGE SCALE GENOMIC DNA]</scope>
    <source>
        <tissue evidence="2">Leaf</tissue>
    </source>
</reference>
<dbReference type="Proteomes" id="UP000607653">
    <property type="component" value="Unassembled WGS sequence"/>
</dbReference>
<dbReference type="AlphaFoldDB" id="A0A822ZG48"/>
<organism evidence="2 3">
    <name type="scientific">Nelumbo nucifera</name>
    <name type="common">Sacred lotus</name>
    <dbReference type="NCBI Taxonomy" id="4432"/>
    <lineage>
        <taxon>Eukaryota</taxon>
        <taxon>Viridiplantae</taxon>
        <taxon>Streptophyta</taxon>
        <taxon>Embryophyta</taxon>
        <taxon>Tracheophyta</taxon>
        <taxon>Spermatophyta</taxon>
        <taxon>Magnoliopsida</taxon>
        <taxon>Proteales</taxon>
        <taxon>Nelumbonaceae</taxon>
        <taxon>Nelumbo</taxon>
    </lineage>
</organism>
<name>A0A822ZG48_NELNU</name>
<feature type="region of interest" description="Disordered" evidence="1">
    <location>
        <begin position="71"/>
        <end position="104"/>
    </location>
</feature>
<gene>
    <name evidence="2" type="ORF">HUJ06_001710</name>
</gene>
<keyword evidence="3" id="KW-1185">Reference proteome</keyword>
<evidence type="ECO:0000313" key="2">
    <source>
        <dbReference type="EMBL" id="DAD43480.1"/>
    </source>
</evidence>
<evidence type="ECO:0000313" key="3">
    <source>
        <dbReference type="Proteomes" id="UP000607653"/>
    </source>
</evidence>
<comment type="caution">
    <text evidence="2">The sequence shown here is derived from an EMBL/GenBank/DDBJ whole genome shotgun (WGS) entry which is preliminary data.</text>
</comment>
<accession>A0A822ZG48</accession>
<proteinExistence type="predicted"/>